<protein>
    <recommendedName>
        <fullName evidence="1">SIS domain-containing protein</fullName>
    </recommendedName>
</protein>
<dbReference type="EMBL" id="AQHW01000005">
    <property type="protein sequence ID" value="KKB59299.1"/>
    <property type="molecule type" value="Genomic_DNA"/>
</dbReference>
<dbReference type="SUPFAM" id="SSF53697">
    <property type="entry name" value="SIS domain"/>
    <property type="match status" value="1"/>
</dbReference>
<dbReference type="Gene3D" id="3.40.50.10490">
    <property type="entry name" value="Glucose-6-phosphate isomerase like protein, domain 1"/>
    <property type="match status" value="2"/>
</dbReference>
<dbReference type="Proteomes" id="UP000033035">
    <property type="component" value="Unassembled WGS sequence"/>
</dbReference>
<dbReference type="HOGENOM" id="CLU_012520_0_0_10"/>
<dbReference type="GO" id="GO:1901135">
    <property type="term" value="P:carbohydrate derivative metabolic process"/>
    <property type="evidence" value="ECO:0007669"/>
    <property type="project" value="InterPro"/>
</dbReference>
<dbReference type="InterPro" id="IPR046348">
    <property type="entry name" value="SIS_dom_sf"/>
</dbReference>
<evidence type="ECO:0000313" key="2">
    <source>
        <dbReference type="EMBL" id="KKB59299.1"/>
    </source>
</evidence>
<evidence type="ECO:0000313" key="3">
    <source>
        <dbReference type="Proteomes" id="UP000033035"/>
    </source>
</evidence>
<comment type="caution">
    <text evidence="2">The sequence shown here is derived from an EMBL/GenBank/DDBJ whole genome shotgun (WGS) entry which is preliminary data.</text>
</comment>
<dbReference type="PROSITE" id="PS51464">
    <property type="entry name" value="SIS"/>
    <property type="match status" value="2"/>
</dbReference>
<dbReference type="STRING" id="1203610.HMPREF1536_00842"/>
<dbReference type="GO" id="GO:0097367">
    <property type="term" value="F:carbohydrate derivative binding"/>
    <property type="evidence" value="ECO:0007669"/>
    <property type="project" value="InterPro"/>
</dbReference>
<gene>
    <name evidence="2" type="ORF">HMPREF1536_00842</name>
</gene>
<sequence length="375" mass="42067">MKDNQFFTYKEIMQQPEMWLKVYELVLQQRVRIESFISQYTDRNYQIIYTGAGTSAYIGNILEIVLSESNFRGARSVSTTDLITNHHAYINENQPVLLISFARSGNSPESAGAIKIVNTYCKHTAHIYITCNKEGELAKNADKENTLLLLLPPETNDLGLAMTSSFSSMLLTALLVANIQHVDTQLPYIQSLTLKAQKILSTYAPIIREIMKREFSRVVFLGSGELKGIAEESRLKLQELTDGKIVCQFDSFLGFRHGPKAIINKETVLVYLFSGDEHIRRYETDLVKQINTNNKVTAQIIVSETPVKTTGIKSDLEVIFGEGDSPSIYDCIPYVIVAQLMGFYKSLEIGLNPDTPSVSGNISRIVEGVILYDNL</sequence>
<proteinExistence type="predicted"/>
<reference evidence="2 3" key="1">
    <citation type="submission" date="2013-04" db="EMBL/GenBank/DDBJ databases">
        <title>The Genome Sequence of Parabacteroides gordonii DSM 23371.</title>
        <authorList>
            <consortium name="The Broad Institute Genomics Platform"/>
            <person name="Earl A."/>
            <person name="Ward D."/>
            <person name="Feldgarden M."/>
            <person name="Gevers D."/>
            <person name="Martens E."/>
            <person name="Sakamoto M."/>
            <person name="Benno Y."/>
            <person name="Suzuki N."/>
            <person name="Matsunaga N."/>
            <person name="Koshihara K."/>
            <person name="Seki M."/>
            <person name="Komiya H."/>
            <person name="Walker B."/>
            <person name="Young S."/>
            <person name="Zeng Q."/>
            <person name="Gargeya S."/>
            <person name="Fitzgerald M."/>
            <person name="Haas B."/>
            <person name="Abouelleil A."/>
            <person name="Allen A.W."/>
            <person name="Alvarado L."/>
            <person name="Arachchi H.M."/>
            <person name="Berlin A.M."/>
            <person name="Chapman S.B."/>
            <person name="Gainer-Dewar J."/>
            <person name="Goldberg J."/>
            <person name="Griggs A."/>
            <person name="Gujja S."/>
            <person name="Hansen M."/>
            <person name="Howarth C."/>
            <person name="Imamovic A."/>
            <person name="Ireland A."/>
            <person name="Larimer J."/>
            <person name="McCowan C."/>
            <person name="Murphy C."/>
            <person name="Pearson M."/>
            <person name="Poon T.W."/>
            <person name="Priest M."/>
            <person name="Roberts A."/>
            <person name="Saif S."/>
            <person name="Shea T."/>
            <person name="Sisk P."/>
            <person name="Sykes S."/>
            <person name="Wortman J."/>
            <person name="Nusbaum C."/>
            <person name="Birren B."/>
        </authorList>
    </citation>
    <scope>NUCLEOTIDE SEQUENCE [LARGE SCALE GENOMIC DNA]</scope>
    <source>
        <strain evidence="2 3">MS-1</strain>
    </source>
</reference>
<evidence type="ECO:0000259" key="1">
    <source>
        <dbReference type="PROSITE" id="PS51464"/>
    </source>
</evidence>
<name>A0A0F5JNL1_9BACT</name>
<dbReference type="PANTHER" id="PTHR10937">
    <property type="entry name" value="GLUCOSAMINE--FRUCTOSE-6-PHOSPHATE AMINOTRANSFERASE, ISOMERIZING"/>
    <property type="match status" value="1"/>
</dbReference>
<dbReference type="PANTHER" id="PTHR10937:SF4">
    <property type="entry name" value="GLUCOSAMINE-6-PHOSPHATE DEAMINASE"/>
    <property type="match status" value="1"/>
</dbReference>
<dbReference type="InterPro" id="IPR001347">
    <property type="entry name" value="SIS_dom"/>
</dbReference>
<accession>A0A0F5JNL1</accession>
<dbReference type="Pfam" id="PF01380">
    <property type="entry name" value="SIS"/>
    <property type="match status" value="1"/>
</dbReference>
<keyword evidence="3" id="KW-1185">Reference proteome</keyword>
<organism evidence="2 3">
    <name type="scientific">Parabacteroides gordonii MS-1 = DSM 23371</name>
    <dbReference type="NCBI Taxonomy" id="1203610"/>
    <lineage>
        <taxon>Bacteria</taxon>
        <taxon>Pseudomonadati</taxon>
        <taxon>Bacteroidota</taxon>
        <taxon>Bacteroidia</taxon>
        <taxon>Bacteroidales</taxon>
        <taxon>Tannerellaceae</taxon>
        <taxon>Parabacteroides</taxon>
    </lineage>
</organism>
<dbReference type="RefSeq" id="WP_157317125.1">
    <property type="nucleotide sequence ID" value="NZ_KQ033919.1"/>
</dbReference>
<feature type="domain" description="SIS" evidence="1">
    <location>
        <begin position="206"/>
        <end position="356"/>
    </location>
</feature>
<dbReference type="AlphaFoldDB" id="A0A0F5JNL1"/>
<feature type="domain" description="SIS" evidence="1">
    <location>
        <begin position="33"/>
        <end position="187"/>
    </location>
</feature>
<dbReference type="PATRIC" id="fig|1203610.3.peg.867"/>